<comment type="similarity">
    <text evidence="2 11 13">Belongs to the thiolase-like superfamily. Beta-ketoacyl-ACP synthases family.</text>
</comment>
<evidence type="ECO:0000256" key="13">
    <source>
        <dbReference type="RuleBase" id="RU003694"/>
    </source>
</evidence>
<evidence type="ECO:0000256" key="11">
    <source>
        <dbReference type="PIRNR" id="PIRNR000447"/>
    </source>
</evidence>
<comment type="pathway">
    <text evidence="1 11">Lipid metabolism; fatty acid biosynthesis.</text>
</comment>
<evidence type="ECO:0000256" key="12">
    <source>
        <dbReference type="PIRSR" id="PIRSR000447-1"/>
    </source>
</evidence>
<dbReference type="STRING" id="1004156.AYP45_03200"/>
<dbReference type="GO" id="GO:0005829">
    <property type="term" value="C:cytosol"/>
    <property type="evidence" value="ECO:0007669"/>
    <property type="project" value="TreeGrafter"/>
</dbReference>
<proteinExistence type="inferred from homology"/>
<gene>
    <name evidence="15" type="ORF">AYP45_03200</name>
</gene>
<name>A0A1V4AWG3_9BACT</name>
<accession>A0A1V4AWG3</accession>
<dbReference type="EMBL" id="AYTS01000029">
    <property type="protein sequence ID" value="OOP57463.1"/>
    <property type="molecule type" value="Genomic_DNA"/>
</dbReference>
<evidence type="ECO:0000313" key="16">
    <source>
        <dbReference type="Proteomes" id="UP000189681"/>
    </source>
</evidence>
<dbReference type="NCBIfam" id="NF004970">
    <property type="entry name" value="PRK06333.1"/>
    <property type="match status" value="1"/>
</dbReference>
<comment type="catalytic activity">
    <reaction evidence="11">
        <text>(9Z)-hexadecenoyl-[ACP] + malonyl-[ACP] + H(+) = 3-oxo-(11Z)-octadecenoyl-[ACP] + holo-[ACP] + CO2</text>
        <dbReference type="Rhea" id="RHEA:55040"/>
        <dbReference type="Rhea" id="RHEA-COMP:9623"/>
        <dbReference type="Rhea" id="RHEA-COMP:9685"/>
        <dbReference type="Rhea" id="RHEA-COMP:10800"/>
        <dbReference type="Rhea" id="RHEA-COMP:14074"/>
        <dbReference type="ChEBI" id="CHEBI:15378"/>
        <dbReference type="ChEBI" id="CHEBI:16526"/>
        <dbReference type="ChEBI" id="CHEBI:64479"/>
        <dbReference type="ChEBI" id="CHEBI:78449"/>
        <dbReference type="ChEBI" id="CHEBI:83989"/>
        <dbReference type="ChEBI" id="CHEBI:138538"/>
        <dbReference type="EC" id="2.3.1.179"/>
    </reaction>
</comment>
<dbReference type="EC" id="2.3.1.179" evidence="3 11"/>
<dbReference type="FunFam" id="3.40.47.10:FF:000009">
    <property type="entry name" value="3-oxoacyl-[acyl-carrier-protein] synthase 2"/>
    <property type="match status" value="1"/>
</dbReference>
<dbReference type="PROSITE" id="PS52004">
    <property type="entry name" value="KS3_2"/>
    <property type="match status" value="1"/>
</dbReference>
<keyword evidence="5 11" id="KW-0444">Lipid biosynthesis</keyword>
<dbReference type="PIRSF" id="PIRSF000447">
    <property type="entry name" value="KAS_II"/>
    <property type="match status" value="1"/>
</dbReference>
<evidence type="ECO:0000256" key="7">
    <source>
        <dbReference type="ARBA" id="ARBA00022832"/>
    </source>
</evidence>
<evidence type="ECO:0000256" key="8">
    <source>
        <dbReference type="ARBA" id="ARBA00023098"/>
    </source>
</evidence>
<dbReference type="PROSITE" id="PS00606">
    <property type="entry name" value="KS3_1"/>
    <property type="match status" value="1"/>
</dbReference>
<dbReference type="InterPro" id="IPR018201">
    <property type="entry name" value="Ketoacyl_synth_AS"/>
</dbReference>
<dbReference type="Gene3D" id="3.40.47.10">
    <property type="match status" value="1"/>
</dbReference>
<evidence type="ECO:0000256" key="2">
    <source>
        <dbReference type="ARBA" id="ARBA00008467"/>
    </source>
</evidence>
<dbReference type="InterPro" id="IPR020841">
    <property type="entry name" value="PKS_Beta-ketoAc_synthase_dom"/>
</dbReference>
<dbReference type="InterPro" id="IPR014031">
    <property type="entry name" value="Ketoacyl_synth_C"/>
</dbReference>
<protein>
    <recommendedName>
        <fullName evidence="4 11">3-oxoacyl-[acyl-carrier-protein] synthase 2</fullName>
        <ecNumber evidence="3 11">2.3.1.179</ecNumber>
    </recommendedName>
</protein>
<dbReference type="NCBIfam" id="NF005589">
    <property type="entry name" value="PRK07314.1"/>
    <property type="match status" value="1"/>
</dbReference>
<evidence type="ECO:0000313" key="15">
    <source>
        <dbReference type="EMBL" id="OOP57463.1"/>
    </source>
</evidence>
<dbReference type="SMART" id="SM00825">
    <property type="entry name" value="PKS_KS"/>
    <property type="match status" value="1"/>
</dbReference>
<dbReference type="Pfam" id="PF02801">
    <property type="entry name" value="Ketoacyl-synt_C"/>
    <property type="match status" value="1"/>
</dbReference>
<feature type="active site" description="For beta-ketoacyl synthase activity" evidence="12">
    <location>
        <position position="165"/>
    </location>
</feature>
<dbReference type="UniPathway" id="UPA00094"/>
<comment type="function">
    <text evidence="11">Involved in the type II fatty acid elongation cycle. Catalyzes the elongation of a wide range of acyl-ACP by the addition of two carbons from malonyl-ACP to an acyl acceptor. Can efficiently catalyze the conversion of palmitoleoyl-ACP (cis-hexadec-9-enoyl-ACP) to cis-vaccenoyl-ACP (cis-octadec-11-enoyl-ACP), an essential step in the thermal regulation of fatty acid composition.</text>
</comment>
<reference evidence="15 16" key="1">
    <citation type="journal article" date="2017" name="Water Res.">
        <title>Discovery and metagenomic analysis of an anammox bacterial enrichment related to Candidatus "Brocadia caroliniensis" in a full-scale glycerol-fed nitritation-denitritation separate centrate treatment process.</title>
        <authorList>
            <person name="Park H."/>
            <person name="Brotto A.C."/>
            <person name="van Loosdrecht M.C."/>
            <person name="Chandran K."/>
        </authorList>
    </citation>
    <scope>NUCLEOTIDE SEQUENCE [LARGE SCALE GENOMIC DNA]</scope>
    <source>
        <strain evidence="15">26THWARD</strain>
    </source>
</reference>
<dbReference type="AlphaFoldDB" id="A0A1V4AWG3"/>
<keyword evidence="10 11" id="KW-0012">Acyltransferase</keyword>
<evidence type="ECO:0000256" key="3">
    <source>
        <dbReference type="ARBA" id="ARBA00012356"/>
    </source>
</evidence>
<dbReference type="InterPro" id="IPR016039">
    <property type="entry name" value="Thiolase-like"/>
</dbReference>
<evidence type="ECO:0000256" key="9">
    <source>
        <dbReference type="ARBA" id="ARBA00023160"/>
    </source>
</evidence>
<dbReference type="NCBIfam" id="TIGR03150">
    <property type="entry name" value="fabF"/>
    <property type="match status" value="1"/>
</dbReference>
<evidence type="ECO:0000259" key="14">
    <source>
        <dbReference type="PROSITE" id="PS52004"/>
    </source>
</evidence>
<organism evidence="15 16">
    <name type="scientific">Candidatus Brocadia carolinensis</name>
    <dbReference type="NCBI Taxonomy" id="1004156"/>
    <lineage>
        <taxon>Bacteria</taxon>
        <taxon>Pseudomonadati</taxon>
        <taxon>Planctomycetota</taxon>
        <taxon>Candidatus Brocadiia</taxon>
        <taxon>Candidatus Brocadiales</taxon>
        <taxon>Candidatus Brocadiaceae</taxon>
        <taxon>Candidatus Brocadia</taxon>
    </lineage>
</organism>
<dbReference type="InterPro" id="IPR000794">
    <property type="entry name" value="Beta-ketoacyl_synthase"/>
</dbReference>
<evidence type="ECO:0000256" key="6">
    <source>
        <dbReference type="ARBA" id="ARBA00022679"/>
    </source>
</evidence>
<dbReference type="InterPro" id="IPR014030">
    <property type="entry name" value="Ketoacyl_synth_N"/>
</dbReference>
<evidence type="ECO:0000256" key="1">
    <source>
        <dbReference type="ARBA" id="ARBA00005194"/>
    </source>
</evidence>
<comment type="caution">
    <text evidence="15">The sequence shown here is derived from an EMBL/GenBank/DDBJ whole genome shotgun (WGS) entry which is preliminary data.</text>
</comment>
<dbReference type="CDD" id="cd00834">
    <property type="entry name" value="KAS_I_II"/>
    <property type="match status" value="1"/>
</dbReference>
<dbReference type="Proteomes" id="UP000189681">
    <property type="component" value="Unassembled WGS sequence"/>
</dbReference>
<keyword evidence="9 11" id="KW-0275">Fatty acid biosynthesis</keyword>
<comment type="catalytic activity">
    <reaction evidence="11">
        <text>a fatty acyl-[ACP] + malonyl-[ACP] + H(+) = a 3-oxoacyl-[ACP] + holo-[ACP] + CO2</text>
        <dbReference type="Rhea" id="RHEA:22836"/>
        <dbReference type="Rhea" id="RHEA-COMP:9623"/>
        <dbReference type="Rhea" id="RHEA-COMP:9685"/>
        <dbReference type="Rhea" id="RHEA-COMP:9916"/>
        <dbReference type="Rhea" id="RHEA-COMP:14125"/>
        <dbReference type="ChEBI" id="CHEBI:15378"/>
        <dbReference type="ChEBI" id="CHEBI:16526"/>
        <dbReference type="ChEBI" id="CHEBI:64479"/>
        <dbReference type="ChEBI" id="CHEBI:78449"/>
        <dbReference type="ChEBI" id="CHEBI:78776"/>
        <dbReference type="ChEBI" id="CHEBI:138651"/>
    </reaction>
</comment>
<evidence type="ECO:0000256" key="4">
    <source>
        <dbReference type="ARBA" id="ARBA00014657"/>
    </source>
</evidence>
<dbReference type="PANTHER" id="PTHR11712">
    <property type="entry name" value="POLYKETIDE SYNTHASE-RELATED"/>
    <property type="match status" value="1"/>
</dbReference>
<feature type="domain" description="Ketosynthase family 3 (KS3)" evidence="14">
    <location>
        <begin position="4"/>
        <end position="413"/>
    </location>
</feature>
<dbReference type="PANTHER" id="PTHR11712:SF336">
    <property type="entry name" value="3-OXOACYL-[ACYL-CARRIER-PROTEIN] SYNTHASE, MITOCHONDRIAL"/>
    <property type="match status" value="1"/>
</dbReference>
<keyword evidence="8" id="KW-0443">Lipid metabolism</keyword>
<dbReference type="Pfam" id="PF00109">
    <property type="entry name" value="ketoacyl-synt"/>
    <property type="match status" value="1"/>
</dbReference>
<dbReference type="InterPro" id="IPR017568">
    <property type="entry name" value="3-oxoacyl-ACP_synth-2"/>
</dbReference>
<keyword evidence="7" id="KW-0276">Fatty acid metabolism</keyword>
<dbReference type="SUPFAM" id="SSF53901">
    <property type="entry name" value="Thiolase-like"/>
    <property type="match status" value="2"/>
</dbReference>
<evidence type="ECO:0000256" key="5">
    <source>
        <dbReference type="ARBA" id="ARBA00022516"/>
    </source>
</evidence>
<dbReference type="GO" id="GO:0006633">
    <property type="term" value="P:fatty acid biosynthetic process"/>
    <property type="evidence" value="ECO:0007669"/>
    <property type="project" value="UniProtKB-UniRule"/>
</dbReference>
<keyword evidence="6 11" id="KW-0808">Transferase</keyword>
<evidence type="ECO:0000256" key="10">
    <source>
        <dbReference type="ARBA" id="ARBA00023315"/>
    </source>
</evidence>
<dbReference type="GO" id="GO:0004315">
    <property type="term" value="F:3-oxoacyl-[acyl-carrier-protein] synthase activity"/>
    <property type="evidence" value="ECO:0007669"/>
    <property type="project" value="UniProtKB-UniRule"/>
</dbReference>
<sequence>MQKRRRVVITGVGALTSLGYEKAQIWSALCAGKSGIKPITSFDTSAFDVHFGGEVSDFEPTHWFDVKEARRLDRFAQFAIVAAIQAVKDAELQLDGFDKTRGGVIIGSGMGGLIELEAQHNILLEKGPSRISPFLIPKLMVNAAPAQVAIRFGFKGPNYALVTACTTGGNAIGEAARIIQREDADIMLAGSSEAVVTPLAMAGFSSMKALSTRNDAPQQASRPFDIDRDGFVLSEGAGVVVLEELEIARKRGAHIYAEVLGYGLNADAYHIAAPEPHGEGAMRCMVSALKDAQCNPEEIDYINAHATSTPIGDNIEMNAVKKVFGSHAPKIPISSTKSMLGHQLGASGSVEIIICSLVIKEGVIPPTINHETPDPECAGLDFVPNVAREMKVKKALSNSFGFGGHNACIILGQV</sequence>